<keyword evidence="1" id="KW-1133">Transmembrane helix</keyword>
<accession>I3DVM6</accession>
<organism evidence="2 3">
    <name type="scientific">Bacillus methanolicus PB1</name>
    <dbReference type="NCBI Taxonomy" id="997296"/>
    <lineage>
        <taxon>Bacteria</taxon>
        <taxon>Bacillati</taxon>
        <taxon>Bacillota</taxon>
        <taxon>Bacilli</taxon>
        <taxon>Bacillales</taxon>
        <taxon>Bacillaceae</taxon>
        <taxon>Bacillus</taxon>
    </lineage>
</organism>
<evidence type="ECO:0000313" key="2">
    <source>
        <dbReference type="EMBL" id="EIJ78297.1"/>
    </source>
</evidence>
<dbReference type="AlphaFoldDB" id="I3DVM6"/>
<feature type="transmembrane region" description="Helical" evidence="1">
    <location>
        <begin position="6"/>
        <end position="32"/>
    </location>
</feature>
<sequence length="33" mass="3381">MVAIVVAAVAIVVAVVESLLIPAIFYLSLLLAV</sequence>
<proteinExistence type="predicted"/>
<protein>
    <submittedName>
        <fullName evidence="2">Uncharacterized protein</fullName>
    </submittedName>
</protein>
<dbReference type="EMBL" id="AFEU01000003">
    <property type="protein sequence ID" value="EIJ78297.1"/>
    <property type="molecule type" value="Genomic_DNA"/>
</dbReference>
<comment type="caution">
    <text evidence="2">The sequence shown here is derived from an EMBL/GenBank/DDBJ whole genome shotgun (WGS) entry which is preliminary data.</text>
</comment>
<gene>
    <name evidence="2" type="ORF">PB1_12074</name>
</gene>
<keyword evidence="3" id="KW-1185">Reference proteome</keyword>
<dbReference type="Proteomes" id="UP000010523">
    <property type="component" value="Unassembled WGS sequence"/>
</dbReference>
<evidence type="ECO:0000256" key="1">
    <source>
        <dbReference type="SAM" id="Phobius"/>
    </source>
</evidence>
<evidence type="ECO:0000313" key="3">
    <source>
        <dbReference type="Proteomes" id="UP000010523"/>
    </source>
</evidence>
<reference evidence="2 3" key="1">
    <citation type="journal article" date="2012" name="Appl. Environ. Microbiol.">
        <title>Genome Sequence of Thermotolerant Bacillus methanolicus: Features and Regulation Related to Methylotrophy and Production of L-Lysine and L-Glutamate from Methanol.</title>
        <authorList>
            <person name="Heggeset T.M."/>
            <person name="Krog A."/>
            <person name="Balzer S."/>
            <person name="Wentzel A."/>
            <person name="Ellingsen T.E."/>
            <person name="Brautaset T."/>
        </authorList>
    </citation>
    <scope>NUCLEOTIDE SEQUENCE [LARGE SCALE GENOMIC DNA]</scope>
    <source>
        <strain evidence="2 3">PB1</strain>
    </source>
</reference>
<name>I3DVM6_BACMT</name>
<keyword evidence="1" id="KW-0472">Membrane</keyword>
<keyword evidence="1" id="KW-0812">Transmembrane</keyword>